<feature type="compositionally biased region" description="Polar residues" evidence="1">
    <location>
        <begin position="1"/>
        <end position="14"/>
    </location>
</feature>
<organism evidence="2">
    <name type="scientific">Anguilla anguilla</name>
    <name type="common">European freshwater eel</name>
    <name type="synonym">Muraena anguilla</name>
    <dbReference type="NCBI Taxonomy" id="7936"/>
    <lineage>
        <taxon>Eukaryota</taxon>
        <taxon>Metazoa</taxon>
        <taxon>Chordata</taxon>
        <taxon>Craniata</taxon>
        <taxon>Vertebrata</taxon>
        <taxon>Euteleostomi</taxon>
        <taxon>Actinopterygii</taxon>
        <taxon>Neopterygii</taxon>
        <taxon>Teleostei</taxon>
        <taxon>Anguilliformes</taxon>
        <taxon>Anguillidae</taxon>
        <taxon>Anguilla</taxon>
    </lineage>
</organism>
<accession>A0A0E9XWT9</accession>
<sequence length="47" mass="5095">METTANQSTLSSLDPIQMPSLRSVEGQGDPTPCRASIICVSRQIDFL</sequence>
<name>A0A0E9XWT9_ANGAN</name>
<dbReference type="AlphaFoldDB" id="A0A0E9XWT9"/>
<reference evidence="2" key="1">
    <citation type="submission" date="2014-11" db="EMBL/GenBank/DDBJ databases">
        <authorList>
            <person name="Amaro Gonzalez C."/>
        </authorList>
    </citation>
    <scope>NUCLEOTIDE SEQUENCE</scope>
</reference>
<feature type="region of interest" description="Disordered" evidence="1">
    <location>
        <begin position="1"/>
        <end position="30"/>
    </location>
</feature>
<proteinExistence type="predicted"/>
<protein>
    <submittedName>
        <fullName evidence="2">Uncharacterized protein</fullName>
    </submittedName>
</protein>
<reference evidence="2" key="2">
    <citation type="journal article" date="2015" name="Fish Shellfish Immunol.">
        <title>Early steps in the European eel (Anguilla anguilla)-Vibrio vulnificus interaction in the gills: Role of the RtxA13 toxin.</title>
        <authorList>
            <person name="Callol A."/>
            <person name="Pajuelo D."/>
            <person name="Ebbesson L."/>
            <person name="Teles M."/>
            <person name="MacKenzie S."/>
            <person name="Amaro C."/>
        </authorList>
    </citation>
    <scope>NUCLEOTIDE SEQUENCE</scope>
</reference>
<evidence type="ECO:0000313" key="2">
    <source>
        <dbReference type="EMBL" id="JAI06174.1"/>
    </source>
</evidence>
<dbReference type="EMBL" id="GBXM01002404">
    <property type="protein sequence ID" value="JAI06174.1"/>
    <property type="molecule type" value="Transcribed_RNA"/>
</dbReference>
<evidence type="ECO:0000256" key="1">
    <source>
        <dbReference type="SAM" id="MobiDB-lite"/>
    </source>
</evidence>